<evidence type="ECO:0000256" key="2">
    <source>
        <dbReference type="HAMAP-Rule" id="MF_00630"/>
    </source>
</evidence>
<proteinExistence type="inferred from homology"/>
<accession>A0A927PLN0</accession>
<sequence length="181" mass="19166">MASDSTGSDHEGPSRGMDMVGKALARVRARSAQGGGAPVPVRSTRSRSARPMRRGGWSSPRPDSRDPQALGSLANQIAKQRGWSGPISGGSVIGHWARIVGPDIAEHATPVRLENGVLSIEAVSTAWATQLRYMQSQVLARIAASVGHGVVTTLRIHGPAVADWRKGKRHVQGRGPRDTFG</sequence>
<feature type="region of interest" description="Disordered" evidence="3">
    <location>
        <begin position="1"/>
        <end position="69"/>
    </location>
</feature>
<evidence type="ECO:0000313" key="4">
    <source>
        <dbReference type="EMBL" id="MBD8507018.1"/>
    </source>
</evidence>
<gene>
    <name evidence="4" type="ORF">HT102_11015</name>
</gene>
<dbReference type="RefSeq" id="WP_192039482.1">
    <property type="nucleotide sequence ID" value="NZ_JACYWE010000006.1"/>
</dbReference>
<dbReference type="PANTHER" id="PTHR36456">
    <property type="entry name" value="UPF0232 PROTEIN SCO3875"/>
    <property type="match status" value="1"/>
</dbReference>
<dbReference type="Proteomes" id="UP000642993">
    <property type="component" value="Unassembled WGS sequence"/>
</dbReference>
<evidence type="ECO:0000256" key="3">
    <source>
        <dbReference type="SAM" id="MobiDB-lite"/>
    </source>
</evidence>
<dbReference type="InterPro" id="IPR023007">
    <property type="entry name" value="UPF0232_actinobac"/>
</dbReference>
<evidence type="ECO:0000313" key="5">
    <source>
        <dbReference type="Proteomes" id="UP000642993"/>
    </source>
</evidence>
<reference evidence="4" key="1">
    <citation type="submission" date="2020-09" db="EMBL/GenBank/DDBJ databases">
        <title>Hoyosella lacisalsi sp. nov., a halotolerant actinobacterium isolated from soil of Lake Gudzhirganskoe.</title>
        <authorList>
            <person name="Yang Q."/>
            <person name="Guo P.Y."/>
            <person name="Liu S.W."/>
            <person name="Li F.N."/>
            <person name="Sun C.H."/>
        </authorList>
    </citation>
    <scope>NUCLEOTIDE SEQUENCE</scope>
    <source>
        <strain evidence="4">G463</strain>
    </source>
</reference>
<dbReference type="AlphaFoldDB" id="A0A927PLN0"/>
<evidence type="ECO:0000256" key="1">
    <source>
        <dbReference type="ARBA" id="ARBA00006200"/>
    </source>
</evidence>
<dbReference type="HAMAP" id="MF_00630">
    <property type="entry name" value="UPF0232"/>
    <property type="match status" value="1"/>
</dbReference>
<name>A0A927PLN0_9ACTN</name>
<dbReference type="InterPro" id="IPR007922">
    <property type="entry name" value="DciA-like"/>
</dbReference>
<organism evidence="4 5">
    <name type="scientific">Lolliginicoccus lacisalsi</name>
    <dbReference type="NCBI Taxonomy" id="2742202"/>
    <lineage>
        <taxon>Bacteria</taxon>
        <taxon>Bacillati</taxon>
        <taxon>Actinomycetota</taxon>
        <taxon>Actinomycetes</taxon>
        <taxon>Mycobacteriales</taxon>
        <taxon>Hoyosellaceae</taxon>
        <taxon>Lolliginicoccus</taxon>
    </lineage>
</organism>
<dbReference type="PANTHER" id="PTHR36456:SF1">
    <property type="entry name" value="UPF0232 PROTEIN SCO3875"/>
    <property type="match status" value="1"/>
</dbReference>
<feature type="compositionally biased region" description="Basic residues" evidence="3">
    <location>
        <begin position="44"/>
        <end position="53"/>
    </location>
</feature>
<comment type="caution">
    <text evidence="4">The sequence shown here is derived from an EMBL/GenBank/DDBJ whole genome shotgun (WGS) entry which is preliminary data.</text>
</comment>
<keyword evidence="5" id="KW-1185">Reference proteome</keyword>
<protein>
    <recommendedName>
        <fullName evidence="2">UPF0232 protein HT102_11015</fullName>
    </recommendedName>
</protein>
<dbReference type="Pfam" id="PF05258">
    <property type="entry name" value="DciA"/>
    <property type="match status" value="1"/>
</dbReference>
<dbReference type="EMBL" id="JACYWE010000006">
    <property type="protein sequence ID" value="MBD8507018.1"/>
    <property type="molecule type" value="Genomic_DNA"/>
</dbReference>
<comment type="similarity">
    <text evidence="1 2">Belongs to the UPF0232 family.</text>
</comment>